<name>A0A318T4V4_9HYPH</name>
<evidence type="ECO:0000313" key="3">
    <source>
        <dbReference type="Proteomes" id="UP000247454"/>
    </source>
</evidence>
<feature type="transmembrane region" description="Helical" evidence="1">
    <location>
        <begin position="155"/>
        <end position="184"/>
    </location>
</feature>
<organism evidence="2 3">
    <name type="scientific">Phyllobacterium leguminum</name>
    <dbReference type="NCBI Taxonomy" id="314237"/>
    <lineage>
        <taxon>Bacteria</taxon>
        <taxon>Pseudomonadati</taxon>
        <taxon>Pseudomonadota</taxon>
        <taxon>Alphaproteobacteria</taxon>
        <taxon>Hyphomicrobiales</taxon>
        <taxon>Phyllobacteriaceae</taxon>
        <taxon>Phyllobacterium</taxon>
    </lineage>
</organism>
<evidence type="ECO:0000256" key="1">
    <source>
        <dbReference type="SAM" id="Phobius"/>
    </source>
</evidence>
<dbReference type="AlphaFoldDB" id="A0A318T4V4"/>
<protein>
    <submittedName>
        <fullName evidence="2">Uncharacterized protein</fullName>
    </submittedName>
</protein>
<keyword evidence="1" id="KW-0812">Transmembrane</keyword>
<keyword evidence="1" id="KW-1133">Transmembrane helix</keyword>
<dbReference type="RefSeq" id="WP_110752791.1">
    <property type="nucleotide sequence ID" value="NZ_QJTF01000015.1"/>
</dbReference>
<feature type="transmembrane region" description="Helical" evidence="1">
    <location>
        <begin position="20"/>
        <end position="42"/>
    </location>
</feature>
<feature type="transmembrane region" description="Helical" evidence="1">
    <location>
        <begin position="204"/>
        <end position="225"/>
    </location>
</feature>
<dbReference type="Proteomes" id="UP000247454">
    <property type="component" value="Unassembled WGS sequence"/>
</dbReference>
<accession>A0A318T4V4</accession>
<feature type="transmembrane region" description="Helical" evidence="1">
    <location>
        <begin position="237"/>
        <end position="259"/>
    </location>
</feature>
<feature type="transmembrane region" description="Helical" evidence="1">
    <location>
        <begin position="119"/>
        <end position="143"/>
    </location>
</feature>
<dbReference type="EMBL" id="QJTF01000015">
    <property type="protein sequence ID" value="PYE87216.1"/>
    <property type="molecule type" value="Genomic_DNA"/>
</dbReference>
<sequence>MAVSATRELRLFADVRWGRLAKGFFLTAVLSLSVHVVMTDILHVPYPDQTVKAWLPFRLATDFAMAWGAIWLYGCIHTALQQRSRALSAIILFLLMCGLNETLRGWFMNAYCGVPHLASAAFLALTGLAGALSYATTVALAALGWRYMETGWQKAAGILILGLLLTFAINPLVSLAQQGIAAHFQYLAPTHGWCEMPYGLNVQIPSYATFVEPALACLFCAAFSWRYLPGGLWTKTLVFTLLILALKQQLFAAFIYAFYAKLPFWTALSSMGQFSLEAAALGLLTALSGRGRRVSSEQ</sequence>
<evidence type="ECO:0000313" key="2">
    <source>
        <dbReference type="EMBL" id="PYE87216.1"/>
    </source>
</evidence>
<reference evidence="2 3" key="1">
    <citation type="submission" date="2018-06" db="EMBL/GenBank/DDBJ databases">
        <title>Genomic Encyclopedia of Type Strains, Phase III (KMG-III): the genomes of soil and plant-associated and newly described type strains.</title>
        <authorList>
            <person name="Whitman W."/>
        </authorList>
    </citation>
    <scope>NUCLEOTIDE SEQUENCE [LARGE SCALE GENOMIC DNA]</scope>
    <source>
        <strain evidence="2 3">ORS 1419</strain>
    </source>
</reference>
<gene>
    <name evidence="2" type="ORF">C7477_11572</name>
</gene>
<dbReference type="OrthoDB" id="8690383at2"/>
<comment type="caution">
    <text evidence="2">The sequence shown here is derived from an EMBL/GenBank/DDBJ whole genome shotgun (WGS) entry which is preliminary data.</text>
</comment>
<keyword evidence="3" id="KW-1185">Reference proteome</keyword>
<proteinExistence type="predicted"/>
<feature type="transmembrane region" description="Helical" evidence="1">
    <location>
        <begin position="265"/>
        <end position="287"/>
    </location>
</feature>
<feature type="transmembrane region" description="Helical" evidence="1">
    <location>
        <begin position="54"/>
        <end position="74"/>
    </location>
</feature>
<feature type="transmembrane region" description="Helical" evidence="1">
    <location>
        <begin position="86"/>
        <end position="107"/>
    </location>
</feature>
<keyword evidence="1" id="KW-0472">Membrane</keyword>